<name>A0A3L9HYP9_ECOLX</name>
<reference evidence="1 2" key="1">
    <citation type="submission" date="2018-10" db="EMBL/GenBank/DDBJ databases">
        <title>Comparison of Escherichia coli isolates recovered from retail chicken and from chicken fecal samples by antimicrobial susceptibility test and whole genome sequencing.</title>
        <authorList>
            <person name="Tang B."/>
            <person name="Ma Y."/>
            <person name="He X."/>
            <person name="Cao L."/>
            <person name="Xia X."/>
            <person name="Yang H."/>
        </authorList>
    </citation>
    <scope>NUCLEOTIDE SEQUENCE [LARGE SCALE GENOMIC DNA]</scope>
    <source>
        <strain evidence="1 2">CMJH98b</strain>
    </source>
</reference>
<evidence type="ECO:0000313" key="2">
    <source>
        <dbReference type="Proteomes" id="UP000281340"/>
    </source>
</evidence>
<dbReference type="AlphaFoldDB" id="A0A3L9HYP9"/>
<dbReference type="RefSeq" id="WP_353531238.1">
    <property type="nucleotide sequence ID" value="NZ_JBERAD010000027.1"/>
</dbReference>
<accession>A0A3L9HYP9</accession>
<dbReference type="EMBL" id="RDDM01000285">
    <property type="protein sequence ID" value="RLY54484.1"/>
    <property type="molecule type" value="Genomic_DNA"/>
</dbReference>
<dbReference type="Proteomes" id="UP000281340">
    <property type="component" value="Unassembled WGS sequence"/>
</dbReference>
<sequence>MTAEIAVFNKTAVALAADSAVTISGGGKHKIYNGAEKLFALTKHHPVGLMVYGTGDLCTAPWELIIKAYRKDLGSKCFDSLEEYAEDFFNYLQSAKSIITPGMREAHLYHFLSEIVFSMLVDAFSEGLEPTYLVNFDKNQFVTDLTNYCNDLLTKLSDINYFDGFTPDDEQAAQTYASSITQHIIAQKFSDFDSISITPQLTKAVSDVLAAMICKQSDIGSVSGIVIAGYGDKDYYPKVLSYEVCGFFNDKIRKTTDADKCCITPNCGVTPFAQEDEVSAFMQGASSHLIQNLHAEYQRSIGDLLDGIDSVITDLVPTSDIEGAKDAIVDVVRRTVSDCKGRIDSFVRENYVDKVVNMIEFLPKQDLAYMAESLVNLTAFKRKVSDDTETVGGPIDVAIISKADGFIWVKRKHYFAKELNHHYFSRS</sequence>
<evidence type="ECO:0000313" key="1">
    <source>
        <dbReference type="EMBL" id="RLY54484.1"/>
    </source>
</evidence>
<proteinExistence type="predicted"/>
<organism evidence="1 2">
    <name type="scientific">Escherichia coli</name>
    <dbReference type="NCBI Taxonomy" id="562"/>
    <lineage>
        <taxon>Bacteria</taxon>
        <taxon>Pseudomonadati</taxon>
        <taxon>Pseudomonadota</taxon>
        <taxon>Gammaproteobacteria</taxon>
        <taxon>Enterobacterales</taxon>
        <taxon>Enterobacteriaceae</taxon>
        <taxon>Escherichia</taxon>
    </lineage>
</organism>
<protein>
    <submittedName>
        <fullName evidence="1">Uncharacterized protein</fullName>
    </submittedName>
</protein>
<gene>
    <name evidence="1" type="ORF">EAI46_23330</name>
</gene>
<comment type="caution">
    <text evidence="1">The sequence shown here is derived from an EMBL/GenBank/DDBJ whole genome shotgun (WGS) entry which is preliminary data.</text>
</comment>